<evidence type="ECO:0000313" key="2">
    <source>
        <dbReference type="EMBL" id="SNR92920.1"/>
    </source>
</evidence>
<keyword evidence="3" id="KW-1185">Reference proteome</keyword>
<name>A0A239ABF1_9PROT</name>
<dbReference type="InterPro" id="IPR053136">
    <property type="entry name" value="UTP_pyrophosphatase-like"/>
</dbReference>
<evidence type="ECO:0000259" key="1">
    <source>
        <dbReference type="Pfam" id="PF01863"/>
    </source>
</evidence>
<dbReference type="AlphaFoldDB" id="A0A239ABF1"/>
<feature type="domain" description="YgjP-like metallopeptidase" evidence="1">
    <location>
        <begin position="23"/>
        <end position="226"/>
    </location>
</feature>
<organism evidence="2 3">
    <name type="scientific">Methylobacillus rhizosphaerae</name>
    <dbReference type="NCBI Taxonomy" id="551994"/>
    <lineage>
        <taxon>Bacteria</taxon>
        <taxon>Pseudomonadati</taxon>
        <taxon>Pseudomonadota</taxon>
        <taxon>Betaproteobacteria</taxon>
        <taxon>Nitrosomonadales</taxon>
        <taxon>Methylophilaceae</taxon>
        <taxon>Methylobacillus</taxon>
    </lineage>
</organism>
<dbReference type="RefSeq" id="WP_089375881.1">
    <property type="nucleotide sequence ID" value="NZ_FZOA01000007.1"/>
</dbReference>
<protein>
    <recommendedName>
        <fullName evidence="1">YgjP-like metallopeptidase domain-containing protein</fullName>
    </recommendedName>
</protein>
<dbReference type="PANTHER" id="PTHR30399">
    <property type="entry name" value="UNCHARACTERIZED PROTEIN YGJP"/>
    <property type="match status" value="1"/>
</dbReference>
<accession>A0A239ABF1</accession>
<dbReference type="CDD" id="cd07344">
    <property type="entry name" value="M48_yhfN_like"/>
    <property type="match status" value="1"/>
</dbReference>
<sequence length="236" mass="27157">MQYMLALPNGEQIPYHLERRARRTIGMKITANGLVVHAPLRIRQSELETLLLSKARWISTKLQARQSASIPEFQWHDGATLHLLGQPLTLRIIQATRNSSPELAGRELRIATTDPHDHGLIAHKVIQWFKKEARLDFIRRLPILAARLGEPTPSLFLSNARTRWGSCNSRREVRLNWRLIQADPSLVNYVIAHELAHLREMNHSAKFWAVVASIYPEYRQAERDLKACSQQLYLIG</sequence>
<reference evidence="3" key="1">
    <citation type="submission" date="2017-06" db="EMBL/GenBank/DDBJ databases">
        <authorList>
            <person name="Varghese N."/>
            <person name="Submissions S."/>
        </authorList>
    </citation>
    <scope>NUCLEOTIDE SEQUENCE [LARGE SCALE GENOMIC DNA]</scope>
    <source>
        <strain evidence="3">Ca-68</strain>
    </source>
</reference>
<dbReference type="Gene3D" id="3.30.2010.10">
    <property type="entry name" value="Metalloproteases ('zincins'), catalytic domain"/>
    <property type="match status" value="1"/>
</dbReference>
<dbReference type="Proteomes" id="UP000198305">
    <property type="component" value="Unassembled WGS sequence"/>
</dbReference>
<dbReference type="Pfam" id="PF01863">
    <property type="entry name" value="YgjP-like"/>
    <property type="match status" value="1"/>
</dbReference>
<dbReference type="PANTHER" id="PTHR30399:SF1">
    <property type="entry name" value="UTP PYROPHOSPHATASE"/>
    <property type="match status" value="1"/>
</dbReference>
<proteinExistence type="predicted"/>
<evidence type="ECO:0000313" key="3">
    <source>
        <dbReference type="Proteomes" id="UP000198305"/>
    </source>
</evidence>
<dbReference type="OrthoDB" id="9811177at2"/>
<gene>
    <name evidence="2" type="ORF">SAMN05192560_1791</name>
</gene>
<dbReference type="EMBL" id="FZOA01000007">
    <property type="protein sequence ID" value="SNR92920.1"/>
    <property type="molecule type" value="Genomic_DNA"/>
</dbReference>
<dbReference type="InterPro" id="IPR002725">
    <property type="entry name" value="YgjP-like_metallopeptidase"/>
</dbReference>